<name>A0AAN6VIA7_9PEZI</name>
<comment type="similarity">
    <text evidence="1">Belongs to the methyltransferase superfamily. LaeA methyltransferase family.</text>
</comment>
<dbReference type="GO" id="GO:0032259">
    <property type="term" value="P:methylation"/>
    <property type="evidence" value="ECO:0007669"/>
    <property type="project" value="UniProtKB-KW"/>
</dbReference>
<gene>
    <name evidence="2" type="ORF">C8A00DRAFT_36367</name>
</gene>
<dbReference type="Pfam" id="PF01209">
    <property type="entry name" value="Ubie_methyltran"/>
    <property type="match status" value="1"/>
</dbReference>
<dbReference type="GO" id="GO:0008168">
    <property type="term" value="F:methyltransferase activity"/>
    <property type="evidence" value="ECO:0007669"/>
    <property type="project" value="UniProtKB-KW"/>
</dbReference>
<dbReference type="InterPro" id="IPR029063">
    <property type="entry name" value="SAM-dependent_MTases_sf"/>
</dbReference>
<evidence type="ECO:0000313" key="3">
    <source>
        <dbReference type="Proteomes" id="UP001302745"/>
    </source>
</evidence>
<dbReference type="PANTHER" id="PTHR43591">
    <property type="entry name" value="METHYLTRANSFERASE"/>
    <property type="match status" value="1"/>
</dbReference>
<accession>A0AAN6VIA7</accession>
<protein>
    <submittedName>
        <fullName evidence="2">S-adenosyl-L-methionine-dependent methyltransferase</fullName>
    </submittedName>
</protein>
<proteinExistence type="inferred from homology"/>
<comment type="caution">
    <text evidence="2">The sequence shown here is derived from an EMBL/GenBank/DDBJ whole genome shotgun (WGS) entry which is preliminary data.</text>
</comment>
<organism evidence="2 3">
    <name type="scientific">Chaetomidium leptoderma</name>
    <dbReference type="NCBI Taxonomy" id="669021"/>
    <lineage>
        <taxon>Eukaryota</taxon>
        <taxon>Fungi</taxon>
        <taxon>Dikarya</taxon>
        <taxon>Ascomycota</taxon>
        <taxon>Pezizomycotina</taxon>
        <taxon>Sordariomycetes</taxon>
        <taxon>Sordariomycetidae</taxon>
        <taxon>Sordariales</taxon>
        <taxon>Chaetomiaceae</taxon>
        <taxon>Chaetomidium</taxon>
    </lineage>
</organism>
<reference evidence="2" key="1">
    <citation type="journal article" date="2023" name="Mol. Phylogenet. Evol.">
        <title>Genome-scale phylogeny and comparative genomics of the fungal order Sordariales.</title>
        <authorList>
            <person name="Hensen N."/>
            <person name="Bonometti L."/>
            <person name="Westerberg I."/>
            <person name="Brannstrom I.O."/>
            <person name="Guillou S."/>
            <person name="Cros-Aarteil S."/>
            <person name="Calhoun S."/>
            <person name="Haridas S."/>
            <person name="Kuo A."/>
            <person name="Mondo S."/>
            <person name="Pangilinan J."/>
            <person name="Riley R."/>
            <person name="LaButti K."/>
            <person name="Andreopoulos B."/>
            <person name="Lipzen A."/>
            <person name="Chen C."/>
            <person name="Yan M."/>
            <person name="Daum C."/>
            <person name="Ng V."/>
            <person name="Clum A."/>
            <person name="Steindorff A."/>
            <person name="Ohm R.A."/>
            <person name="Martin F."/>
            <person name="Silar P."/>
            <person name="Natvig D.O."/>
            <person name="Lalanne C."/>
            <person name="Gautier V."/>
            <person name="Ament-Velasquez S.L."/>
            <person name="Kruys A."/>
            <person name="Hutchinson M.I."/>
            <person name="Powell A.J."/>
            <person name="Barry K."/>
            <person name="Miller A.N."/>
            <person name="Grigoriev I.V."/>
            <person name="Debuchy R."/>
            <person name="Gladieux P."/>
            <person name="Hiltunen Thoren M."/>
            <person name="Johannesson H."/>
        </authorList>
    </citation>
    <scope>NUCLEOTIDE SEQUENCE</scope>
    <source>
        <strain evidence="2">CBS 538.74</strain>
    </source>
</reference>
<dbReference type="AlphaFoldDB" id="A0AAN6VIA7"/>
<dbReference type="Gene3D" id="3.40.50.150">
    <property type="entry name" value="Vaccinia Virus protein VP39"/>
    <property type="match status" value="1"/>
</dbReference>
<evidence type="ECO:0000313" key="2">
    <source>
        <dbReference type="EMBL" id="KAK4151020.1"/>
    </source>
</evidence>
<keyword evidence="2" id="KW-0808">Transferase</keyword>
<reference evidence="2" key="2">
    <citation type="submission" date="2023-05" db="EMBL/GenBank/DDBJ databases">
        <authorList>
            <consortium name="Lawrence Berkeley National Laboratory"/>
            <person name="Steindorff A."/>
            <person name="Hensen N."/>
            <person name="Bonometti L."/>
            <person name="Westerberg I."/>
            <person name="Brannstrom I.O."/>
            <person name="Guillou S."/>
            <person name="Cros-Aarteil S."/>
            <person name="Calhoun S."/>
            <person name="Haridas S."/>
            <person name="Kuo A."/>
            <person name="Mondo S."/>
            <person name="Pangilinan J."/>
            <person name="Riley R."/>
            <person name="Labutti K."/>
            <person name="Andreopoulos B."/>
            <person name="Lipzen A."/>
            <person name="Chen C."/>
            <person name="Yanf M."/>
            <person name="Daum C."/>
            <person name="Ng V."/>
            <person name="Clum A."/>
            <person name="Ohm R."/>
            <person name="Martin F."/>
            <person name="Silar P."/>
            <person name="Natvig D."/>
            <person name="Lalanne C."/>
            <person name="Gautier V."/>
            <person name="Ament-Velasquez S.L."/>
            <person name="Kruys A."/>
            <person name="Hutchinson M.I."/>
            <person name="Powell A.J."/>
            <person name="Barry K."/>
            <person name="Miller A.N."/>
            <person name="Grigoriev I.V."/>
            <person name="Debuchy R."/>
            <person name="Gladieux P."/>
            <person name="Thoren M.H."/>
            <person name="Johannesson H."/>
        </authorList>
    </citation>
    <scope>NUCLEOTIDE SEQUENCE</scope>
    <source>
        <strain evidence="2">CBS 538.74</strain>
    </source>
</reference>
<evidence type="ECO:0000256" key="1">
    <source>
        <dbReference type="ARBA" id="ARBA00038158"/>
    </source>
</evidence>
<dbReference type="CDD" id="cd02440">
    <property type="entry name" value="AdoMet_MTases"/>
    <property type="match status" value="1"/>
</dbReference>
<keyword evidence="2" id="KW-0489">Methyltransferase</keyword>
<dbReference type="Proteomes" id="UP001302745">
    <property type="component" value="Unassembled WGS sequence"/>
</dbReference>
<keyword evidence="3" id="KW-1185">Reference proteome</keyword>
<dbReference type="EMBL" id="MU857038">
    <property type="protein sequence ID" value="KAK4151020.1"/>
    <property type="molecule type" value="Genomic_DNA"/>
</dbReference>
<dbReference type="SUPFAM" id="SSF53335">
    <property type="entry name" value="S-adenosyl-L-methionine-dependent methyltransferases"/>
    <property type="match status" value="1"/>
</dbReference>
<sequence>MSAAAASRATELHKLFHNFKGALGSGWEDVILENARRVSTPLAVRLLSQMGVDKDTNTPFKLLENACGAGVVAPVLQQTVKPEVLKQSSIVCGDFSDQVIGLAKRRMESEGWINTEVTKVDAQKIPFADGAFTHVATNIGFHVVPDSEAALNEAIRILQPGGILGFTTWHKEAGWFIELRRAFKSFPFEAPCEMGLQTTEWGDWSDVNWVRETLVGKGLRDVNVDLLAFTSHVDSPAFFVENCKMMMDWVMTSCWSEELRKEHPKEEVFQMVREVLDKKYGDGGWEATWVGLVATGRVA</sequence>